<dbReference type="SUPFAM" id="SSF51445">
    <property type="entry name" value="(Trans)glycosidases"/>
    <property type="match status" value="1"/>
</dbReference>
<evidence type="ECO:0000256" key="3">
    <source>
        <dbReference type="ARBA" id="ARBA00023295"/>
    </source>
</evidence>
<dbReference type="PANTHER" id="PTHR10357:SF179">
    <property type="entry name" value="NEUTRAL AND BASIC AMINO ACID TRANSPORT PROTEIN RBAT"/>
    <property type="match status" value="1"/>
</dbReference>
<dbReference type="Gene3D" id="3.20.20.80">
    <property type="entry name" value="Glycosidases"/>
    <property type="match status" value="1"/>
</dbReference>
<name>A0A4S8MFS4_DENBC</name>
<dbReference type="GO" id="GO:0000025">
    <property type="term" value="P:maltose catabolic process"/>
    <property type="evidence" value="ECO:0007669"/>
    <property type="project" value="TreeGrafter"/>
</dbReference>
<dbReference type="GO" id="GO:0005987">
    <property type="term" value="P:sucrose catabolic process"/>
    <property type="evidence" value="ECO:0007669"/>
    <property type="project" value="TreeGrafter"/>
</dbReference>
<dbReference type="EMBL" id="ML179091">
    <property type="protein sequence ID" value="THV01321.1"/>
    <property type="molecule type" value="Genomic_DNA"/>
</dbReference>
<evidence type="ECO:0000256" key="1">
    <source>
        <dbReference type="ARBA" id="ARBA00008061"/>
    </source>
</evidence>
<dbReference type="Gene3D" id="3.90.400.10">
    <property type="entry name" value="Oligo-1,6-glucosidase, Domain 2"/>
    <property type="match status" value="1"/>
</dbReference>
<keyword evidence="3" id="KW-0326">Glycosidase</keyword>
<dbReference type="InterPro" id="IPR006047">
    <property type="entry name" value="GH13_cat_dom"/>
</dbReference>
<dbReference type="SUPFAM" id="SSF51011">
    <property type="entry name" value="Glycosyl hydrolase domain"/>
    <property type="match status" value="1"/>
</dbReference>
<evidence type="ECO:0000313" key="7">
    <source>
        <dbReference type="Proteomes" id="UP000297245"/>
    </source>
</evidence>
<organism evidence="6 7">
    <name type="scientific">Dendrothele bispora (strain CBS 962.96)</name>
    <dbReference type="NCBI Taxonomy" id="1314807"/>
    <lineage>
        <taxon>Eukaryota</taxon>
        <taxon>Fungi</taxon>
        <taxon>Dikarya</taxon>
        <taxon>Basidiomycota</taxon>
        <taxon>Agaricomycotina</taxon>
        <taxon>Agaricomycetes</taxon>
        <taxon>Agaricomycetidae</taxon>
        <taxon>Agaricales</taxon>
        <taxon>Agaricales incertae sedis</taxon>
        <taxon>Dendrothele</taxon>
    </lineage>
</organism>
<dbReference type="FunFam" id="3.90.400.10:FF:000002">
    <property type="entry name" value="Sucrose isomerase"/>
    <property type="match status" value="1"/>
</dbReference>
<protein>
    <submittedName>
        <fullName evidence="6">Glycoside hydrolase family 13 protein</fullName>
    </submittedName>
</protein>
<dbReference type="SMART" id="SM00642">
    <property type="entry name" value="Aamy"/>
    <property type="match status" value="1"/>
</dbReference>
<gene>
    <name evidence="6" type="ORF">K435DRAFT_405387</name>
</gene>
<dbReference type="PANTHER" id="PTHR10357">
    <property type="entry name" value="ALPHA-AMYLASE FAMILY MEMBER"/>
    <property type="match status" value="1"/>
</dbReference>
<dbReference type="InterPro" id="IPR045857">
    <property type="entry name" value="O16G_dom_2"/>
</dbReference>
<keyword evidence="4" id="KW-0462">Maltose metabolism</keyword>
<accession>A0A4S8MFS4</accession>
<dbReference type="GO" id="GO:0033934">
    <property type="term" value="F:glucan 1,4-alpha-maltotriohydrolase activity"/>
    <property type="evidence" value="ECO:0007669"/>
    <property type="project" value="TreeGrafter"/>
</dbReference>
<dbReference type="GO" id="GO:0004574">
    <property type="term" value="F:oligo-1,6-glucosidase activity"/>
    <property type="evidence" value="ECO:0007669"/>
    <property type="project" value="TreeGrafter"/>
</dbReference>
<evidence type="ECO:0000313" key="6">
    <source>
        <dbReference type="EMBL" id="THV01321.1"/>
    </source>
</evidence>
<evidence type="ECO:0000256" key="4">
    <source>
        <dbReference type="ARBA" id="ARBA00026248"/>
    </source>
</evidence>
<sequence>MSSAIEEQDNTEHKAWWKTAIIYQIYPTSFYDSNGDGIGDLNGITSKLDYIKDLGVTVIWLSPIYKSPLADMGYDIADYRQIDPRYGTLEDWDRLLKGVHERGMKLMMDLVVNHTSDEHGWFISSSSSLTSPKRDWYFWRPPRTDNKTGLPNNWKSLFEGSVWQHDPNTAEYYLHLWDKKQPDLNWENPDVREAVWDIMKFWLDRGSDGFRMDVINVISKTPGLPDAPITEPGETYQSGSMYYANGPRVHEFLREMHSKVLSKYDTITVGETPFTHDPDVLAQYTLPSSNELHMVFPFELMHIDAPITNRELSSFEAKDQDGRVDAERFELMYRKWKLDEMKKIVEKWQLLKMKEGFWGGTYIENHDQARSVSRFGNDSVDELQVHSAKMLAVFHASQRGTLYVFQGQELGLKNAPRSWKIEDYPDVASQNWYKKVFEERRKTTGEDHPDMDDVMEGLHMKARDHARIPMSWDSSKHAGFTTGTPWMRVNNDHQTWNAAKQIGDENGVLSFWKKALKIRKENEVLVYGNFTLFAPTHQQLFAYTRKVSKGTTALAVMNFSKEDLMISVSKDLSPQLLQLELSCVLSNAGSEGELLKEDISLKPYDARLYISGP</sequence>
<dbReference type="GO" id="GO:0004556">
    <property type="term" value="F:alpha-amylase activity"/>
    <property type="evidence" value="ECO:0007669"/>
    <property type="project" value="TreeGrafter"/>
</dbReference>
<dbReference type="Proteomes" id="UP000297245">
    <property type="component" value="Unassembled WGS sequence"/>
</dbReference>
<proteinExistence type="inferred from homology"/>
<comment type="similarity">
    <text evidence="1">Belongs to the glycosyl hydrolase 13 family.</text>
</comment>
<feature type="domain" description="Glycosyl hydrolase family 13 catalytic" evidence="5">
    <location>
        <begin position="24"/>
        <end position="467"/>
    </location>
</feature>
<reference evidence="6 7" key="1">
    <citation type="journal article" date="2019" name="Nat. Ecol. Evol.">
        <title>Megaphylogeny resolves global patterns of mushroom evolution.</title>
        <authorList>
            <person name="Varga T."/>
            <person name="Krizsan K."/>
            <person name="Foldi C."/>
            <person name="Dima B."/>
            <person name="Sanchez-Garcia M."/>
            <person name="Sanchez-Ramirez S."/>
            <person name="Szollosi G.J."/>
            <person name="Szarkandi J.G."/>
            <person name="Papp V."/>
            <person name="Albert L."/>
            <person name="Andreopoulos W."/>
            <person name="Angelini C."/>
            <person name="Antonin V."/>
            <person name="Barry K.W."/>
            <person name="Bougher N.L."/>
            <person name="Buchanan P."/>
            <person name="Buyck B."/>
            <person name="Bense V."/>
            <person name="Catcheside P."/>
            <person name="Chovatia M."/>
            <person name="Cooper J."/>
            <person name="Damon W."/>
            <person name="Desjardin D."/>
            <person name="Finy P."/>
            <person name="Geml J."/>
            <person name="Haridas S."/>
            <person name="Hughes K."/>
            <person name="Justo A."/>
            <person name="Karasinski D."/>
            <person name="Kautmanova I."/>
            <person name="Kiss B."/>
            <person name="Kocsube S."/>
            <person name="Kotiranta H."/>
            <person name="LaButti K.M."/>
            <person name="Lechner B.E."/>
            <person name="Liimatainen K."/>
            <person name="Lipzen A."/>
            <person name="Lukacs Z."/>
            <person name="Mihaltcheva S."/>
            <person name="Morgado L.N."/>
            <person name="Niskanen T."/>
            <person name="Noordeloos M.E."/>
            <person name="Ohm R.A."/>
            <person name="Ortiz-Santana B."/>
            <person name="Ovrebo C."/>
            <person name="Racz N."/>
            <person name="Riley R."/>
            <person name="Savchenko A."/>
            <person name="Shiryaev A."/>
            <person name="Soop K."/>
            <person name="Spirin V."/>
            <person name="Szebenyi C."/>
            <person name="Tomsovsky M."/>
            <person name="Tulloss R.E."/>
            <person name="Uehling J."/>
            <person name="Grigoriev I.V."/>
            <person name="Vagvolgyi C."/>
            <person name="Papp T."/>
            <person name="Martin F.M."/>
            <person name="Miettinen O."/>
            <person name="Hibbett D.S."/>
            <person name="Nagy L.G."/>
        </authorList>
    </citation>
    <scope>NUCLEOTIDE SEQUENCE [LARGE SCALE GENOMIC DNA]</scope>
    <source>
        <strain evidence="6 7">CBS 962.96</strain>
    </source>
</reference>
<dbReference type="GO" id="GO:0004575">
    <property type="term" value="F:sucrose alpha-glucosidase activity"/>
    <property type="evidence" value="ECO:0007669"/>
    <property type="project" value="TreeGrafter"/>
</dbReference>
<evidence type="ECO:0000259" key="5">
    <source>
        <dbReference type="SMART" id="SM00642"/>
    </source>
</evidence>
<dbReference type="FunFam" id="3.20.20.80:FF:000064">
    <property type="entry name" value="Oligo-1,6-glucosidase"/>
    <property type="match status" value="1"/>
</dbReference>
<dbReference type="OrthoDB" id="1740265at2759"/>
<dbReference type="FunFam" id="3.20.20.80:FF:000087">
    <property type="entry name" value="Oligo-1,6-glucosidase IMA1"/>
    <property type="match status" value="1"/>
</dbReference>
<dbReference type="InterPro" id="IPR013780">
    <property type="entry name" value="Glyco_hydro_b"/>
</dbReference>
<dbReference type="CDD" id="cd11333">
    <property type="entry name" value="AmyAc_SI_OligoGlu_DGase"/>
    <property type="match status" value="1"/>
</dbReference>
<keyword evidence="2 6" id="KW-0378">Hydrolase</keyword>
<dbReference type="Pfam" id="PF00128">
    <property type="entry name" value="Alpha-amylase"/>
    <property type="match status" value="1"/>
</dbReference>
<dbReference type="Gene3D" id="2.60.40.1180">
    <property type="entry name" value="Golgi alpha-mannosidase II"/>
    <property type="match status" value="1"/>
</dbReference>
<keyword evidence="7" id="KW-1185">Reference proteome</keyword>
<evidence type="ECO:0000256" key="2">
    <source>
        <dbReference type="ARBA" id="ARBA00022801"/>
    </source>
</evidence>
<dbReference type="InterPro" id="IPR017853">
    <property type="entry name" value="GH"/>
</dbReference>
<dbReference type="AlphaFoldDB" id="A0A4S8MFS4"/>